<dbReference type="EMBL" id="JAENIL010000043">
    <property type="protein sequence ID" value="MBK1879240.1"/>
    <property type="molecule type" value="Genomic_DNA"/>
</dbReference>
<dbReference type="SUPFAM" id="SSF56752">
    <property type="entry name" value="D-aminoacid aminotransferase-like PLP-dependent enzymes"/>
    <property type="match status" value="1"/>
</dbReference>
<dbReference type="AlphaFoldDB" id="A0A934S148"/>
<dbReference type="PROSITE" id="PS00770">
    <property type="entry name" value="AA_TRANSFER_CLASS_4"/>
    <property type="match status" value="1"/>
</dbReference>
<evidence type="ECO:0000313" key="13">
    <source>
        <dbReference type="EMBL" id="MBK1879240.1"/>
    </source>
</evidence>
<dbReference type="PANTHER" id="PTHR42743:SF11">
    <property type="entry name" value="AMINODEOXYCHORISMATE LYASE"/>
    <property type="match status" value="1"/>
</dbReference>
<dbReference type="GO" id="GO:0005829">
    <property type="term" value="C:cytosol"/>
    <property type="evidence" value="ECO:0007669"/>
    <property type="project" value="TreeGrafter"/>
</dbReference>
<sequence length="243" mass="26730">MKFLEGRPCFFGEHMTRLQRAIAAAGLSVQIDVRELRERAAKLFEAEGVESGVFKIIISDVDKDTAVAMFVRNGTLPPDPEPIKAIQSEVSKASKAFTSRHKSLNYMESVLELEKAKAAGYDECVFSNENDHLTECAIANLFWIKQGVLQTPKLDCGLLDGIVRGKIIGMAHQMGLSVEEGEFGVQDLLEADEAFVTSSGNGPRSISSFTDLAGNKKSYVVELLPRLRSAFLELEQEEALKSE</sequence>
<comment type="pathway">
    <text evidence="3">Amino-acid biosynthesis; L-valine biosynthesis; L-valine from pyruvate: step 4/4.</text>
</comment>
<evidence type="ECO:0000256" key="10">
    <source>
        <dbReference type="ARBA" id="ARBA00049229"/>
    </source>
</evidence>
<evidence type="ECO:0000256" key="12">
    <source>
        <dbReference type="RuleBase" id="RU004516"/>
    </source>
</evidence>
<comment type="catalytic activity">
    <reaction evidence="10">
        <text>L-leucine + 2-oxoglutarate = 4-methyl-2-oxopentanoate + L-glutamate</text>
        <dbReference type="Rhea" id="RHEA:18321"/>
        <dbReference type="ChEBI" id="CHEBI:16810"/>
        <dbReference type="ChEBI" id="CHEBI:17865"/>
        <dbReference type="ChEBI" id="CHEBI:29985"/>
        <dbReference type="ChEBI" id="CHEBI:57427"/>
        <dbReference type="EC" id="2.6.1.42"/>
    </reaction>
</comment>
<keyword evidence="7 12" id="KW-0663">Pyridoxal phosphate</keyword>
<keyword evidence="14" id="KW-1185">Reference proteome</keyword>
<dbReference type="FunFam" id="3.20.10.10:FF:000002">
    <property type="entry name" value="D-alanine aminotransferase"/>
    <property type="match status" value="1"/>
</dbReference>
<evidence type="ECO:0000313" key="14">
    <source>
        <dbReference type="Proteomes" id="UP000617628"/>
    </source>
</evidence>
<evidence type="ECO:0000256" key="2">
    <source>
        <dbReference type="ARBA" id="ARBA00004824"/>
    </source>
</evidence>
<keyword evidence="13" id="KW-0808">Transferase</keyword>
<evidence type="ECO:0000256" key="4">
    <source>
        <dbReference type="ARBA" id="ARBA00005072"/>
    </source>
</evidence>
<dbReference type="InterPro" id="IPR018300">
    <property type="entry name" value="Aminotrans_IV_CS"/>
</dbReference>
<name>A0A934S148_9BACT</name>
<comment type="pathway">
    <text evidence="2">Amino-acid biosynthesis; L-isoleucine biosynthesis; L-isoleucine from 2-oxobutanoate: step 4/4.</text>
</comment>
<dbReference type="InterPro" id="IPR036038">
    <property type="entry name" value="Aminotransferase-like"/>
</dbReference>
<accession>A0A934S148</accession>
<evidence type="ECO:0000256" key="9">
    <source>
        <dbReference type="ARBA" id="ARBA00048798"/>
    </source>
</evidence>
<dbReference type="Gene3D" id="3.20.10.10">
    <property type="entry name" value="D-amino Acid Aminotransferase, subunit A, domain 2"/>
    <property type="match status" value="1"/>
</dbReference>
<comment type="similarity">
    <text evidence="5 11">Belongs to the class-IV pyridoxal-phosphate-dependent aminotransferase family.</text>
</comment>
<dbReference type="InterPro" id="IPR043131">
    <property type="entry name" value="BCAT-like_N"/>
</dbReference>
<comment type="caution">
    <text evidence="13">The sequence shown here is derived from an EMBL/GenBank/DDBJ whole genome shotgun (WGS) entry which is preliminary data.</text>
</comment>
<comment type="catalytic activity">
    <reaction evidence="8">
        <text>L-valine + 2-oxoglutarate = 3-methyl-2-oxobutanoate + L-glutamate</text>
        <dbReference type="Rhea" id="RHEA:24813"/>
        <dbReference type="ChEBI" id="CHEBI:11851"/>
        <dbReference type="ChEBI" id="CHEBI:16810"/>
        <dbReference type="ChEBI" id="CHEBI:29985"/>
        <dbReference type="ChEBI" id="CHEBI:57762"/>
        <dbReference type="EC" id="2.6.1.42"/>
    </reaction>
</comment>
<comment type="catalytic activity">
    <reaction evidence="9">
        <text>L-isoleucine + 2-oxoglutarate = (S)-3-methyl-2-oxopentanoate + L-glutamate</text>
        <dbReference type="Rhea" id="RHEA:24801"/>
        <dbReference type="ChEBI" id="CHEBI:16810"/>
        <dbReference type="ChEBI" id="CHEBI:29985"/>
        <dbReference type="ChEBI" id="CHEBI:35146"/>
        <dbReference type="ChEBI" id="CHEBI:58045"/>
        <dbReference type="EC" id="2.6.1.42"/>
    </reaction>
</comment>
<evidence type="ECO:0000256" key="7">
    <source>
        <dbReference type="ARBA" id="ARBA00022898"/>
    </source>
</evidence>
<dbReference type="GO" id="GO:0046394">
    <property type="term" value="P:carboxylic acid biosynthetic process"/>
    <property type="evidence" value="ECO:0007669"/>
    <property type="project" value="UniProtKB-ARBA"/>
</dbReference>
<dbReference type="InterPro" id="IPR050571">
    <property type="entry name" value="Class-IV_PLP-Dep_Aminotrnsfr"/>
</dbReference>
<protein>
    <recommendedName>
        <fullName evidence="6">branched-chain-amino-acid transaminase</fullName>
        <ecNumber evidence="6">2.6.1.42</ecNumber>
    </recommendedName>
</protein>
<keyword evidence="13" id="KW-0032">Aminotransferase</keyword>
<evidence type="ECO:0000256" key="8">
    <source>
        <dbReference type="ARBA" id="ARBA00048212"/>
    </source>
</evidence>
<evidence type="ECO:0000256" key="1">
    <source>
        <dbReference type="ARBA" id="ARBA00001933"/>
    </source>
</evidence>
<dbReference type="Proteomes" id="UP000617628">
    <property type="component" value="Unassembled WGS sequence"/>
</dbReference>
<evidence type="ECO:0000256" key="3">
    <source>
        <dbReference type="ARBA" id="ARBA00004931"/>
    </source>
</evidence>
<reference evidence="13" key="1">
    <citation type="submission" date="2021-01" db="EMBL/GenBank/DDBJ databases">
        <title>Modified the classification status of verrucomicrobia.</title>
        <authorList>
            <person name="Feng X."/>
        </authorList>
    </citation>
    <scope>NUCLEOTIDE SEQUENCE</scope>
    <source>
        <strain evidence="13">KCTC 13126</strain>
    </source>
</reference>
<evidence type="ECO:0000256" key="6">
    <source>
        <dbReference type="ARBA" id="ARBA00013053"/>
    </source>
</evidence>
<dbReference type="EC" id="2.6.1.42" evidence="6"/>
<comment type="cofactor">
    <cofactor evidence="1 12">
        <name>pyridoxal 5'-phosphate</name>
        <dbReference type="ChEBI" id="CHEBI:597326"/>
    </cofactor>
</comment>
<evidence type="ECO:0000256" key="11">
    <source>
        <dbReference type="RuleBase" id="RU004106"/>
    </source>
</evidence>
<organism evidence="13 14">
    <name type="scientific">Pelagicoccus mobilis</name>
    <dbReference type="NCBI Taxonomy" id="415221"/>
    <lineage>
        <taxon>Bacteria</taxon>
        <taxon>Pseudomonadati</taxon>
        <taxon>Verrucomicrobiota</taxon>
        <taxon>Opitutia</taxon>
        <taxon>Puniceicoccales</taxon>
        <taxon>Pelagicoccaceae</taxon>
        <taxon>Pelagicoccus</taxon>
    </lineage>
</organism>
<comment type="pathway">
    <text evidence="4">Amino-acid biosynthesis; L-leucine biosynthesis; L-leucine from 3-methyl-2-oxobutanoate: step 4/4.</text>
</comment>
<dbReference type="InterPro" id="IPR001544">
    <property type="entry name" value="Aminotrans_IV"/>
</dbReference>
<proteinExistence type="inferred from homology"/>
<dbReference type="InterPro" id="IPR043132">
    <property type="entry name" value="BCAT-like_C"/>
</dbReference>
<dbReference type="Pfam" id="PF01063">
    <property type="entry name" value="Aminotran_4"/>
    <property type="match status" value="1"/>
</dbReference>
<dbReference type="GO" id="GO:0008652">
    <property type="term" value="P:amino acid biosynthetic process"/>
    <property type="evidence" value="ECO:0007669"/>
    <property type="project" value="UniProtKB-ARBA"/>
</dbReference>
<gene>
    <name evidence="13" type="ORF">JIN87_20305</name>
</gene>
<evidence type="ECO:0000256" key="5">
    <source>
        <dbReference type="ARBA" id="ARBA00009320"/>
    </source>
</evidence>
<dbReference type="PANTHER" id="PTHR42743">
    <property type="entry name" value="AMINO-ACID AMINOTRANSFERASE"/>
    <property type="match status" value="1"/>
</dbReference>
<dbReference type="CDD" id="cd00449">
    <property type="entry name" value="PLPDE_IV"/>
    <property type="match status" value="1"/>
</dbReference>
<dbReference type="GO" id="GO:0004084">
    <property type="term" value="F:branched-chain-amino-acid transaminase activity"/>
    <property type="evidence" value="ECO:0007669"/>
    <property type="project" value="UniProtKB-EC"/>
</dbReference>
<dbReference type="Gene3D" id="3.30.470.10">
    <property type="match status" value="1"/>
</dbReference>